<dbReference type="AlphaFoldDB" id="A0A6G6GL60"/>
<dbReference type="KEGG" id="mgel:G5B37_06895"/>
<evidence type="ECO:0000313" key="1">
    <source>
        <dbReference type="EMBL" id="QIE59299.1"/>
    </source>
</evidence>
<dbReference type="Proteomes" id="UP000505306">
    <property type="component" value="Chromosome"/>
</dbReference>
<reference evidence="1 2" key="1">
    <citation type="submission" date="2020-02" db="EMBL/GenBank/DDBJ databases">
        <title>Complete genome sequence of Flavobacteriaceae bacterium.</title>
        <authorList>
            <person name="Kim S.-J."/>
            <person name="Kim Y.-S."/>
            <person name="Kim K.-H."/>
        </authorList>
    </citation>
    <scope>NUCLEOTIDE SEQUENCE [LARGE SCALE GENOMIC DNA]</scope>
    <source>
        <strain evidence="1 2">RR4-40</strain>
    </source>
</reference>
<gene>
    <name evidence="1" type="ORF">G5B37_06895</name>
</gene>
<sequence>MIEILKNHCNAENGLLLFDPPTGSGKTYNVLKWIFENYKTHCKEGRKIFFITNLKKNLPLDDLRNDHFAKNNKVDDFNKHVLFLDSNMGFVLKNFDEIKDNIPEYFGKLQAFRSLRNQVRLVNNLKSSNKFKDVLSAAENELRNKYEPEFRRRIELYLKENYPNKKERLKAIKTEPNLKWVGTLYPSVFSSVRKIFFLSISKFYAQNSTLVEPSYHFINHDITKDAIIFIDEIDATKDSILSNIIDKGKRQRIDYIHLFNEIYWALSNNTLPVDFLVHSKNRQQQIDNGYNYKDLKDIENVLKSMAAEIVEKYNVMYSFKTTMAPNVSRERNLLFHDFQYHAVYRNNYKYIEIDTDYGKRMNLLQFTNEKPVDNSLNIITLLNQIKGYVRYFQGAVKSLAQNYQETINERRIASTSQESEYAYDLALSTVLEEFRLEGKYKAFIMDSILSERENANQSDKNKPQIRYDFSVYENGFRYFDFIDDEQHETITKTFIYDFNSTPEKFLLKLAERAKVIGISATANIETVTGNYDISYLKKQLGSSFFELNSDEKEHLKSFIEKQNENYKDVTIHPIWIKNYSTEAEVAEGFLKLIEDKELVRHIIGKIDNPNPFIQNRYLRIAQAFDKFLLYQDIKAMLCLLNKEPKKWDDKLRISTLEEIFEILIEKYNTQEIFTQKDDDSDELVYSVKNSYRIINSADFDLKKEDFTDRLHRGQKLFLISMYQTVGAGQNLQYVSPDITELVDVRSSELPKYNLDKTDINAIYLDKPTHLIQLINKQLDEEGFIRYLFQLEFLLEAGRISMATLKSEVTRGFENLMASLNSNGIPKRSKASLYDDYNIKQHYSKFIIQAIGRICRTNLKAKNIYILADDELQNHIASFDIENNVVLKEFKALVSSCRKHTKEIESDEVFVNKAIMANRKTLSRILRFIRRDWEWRDKDIKEWQQLRELCLIYPTMTKECSKNLIRVLDVYVELPSMGNSYSYEEENDFQSITIDFNNKLPAKVSETSARLQSMLSIPGLKQHFEGKQYATQFNNGSFILSPVLFHNIYKGALGEEAGRFIFENELHIPLEEIPKEHFELFDFRIKETDIYVDFKHWQEYTEFDATKIQDKILSKLTKVNGSKALIVNVLAVNNYRTITRIDGKIVEIGNLYDEENKSYNTQAIKKILEVYGKSKD</sequence>
<keyword evidence="2" id="KW-1185">Reference proteome</keyword>
<organism evidence="1 2">
    <name type="scientific">Rasiella rasia</name>
    <dbReference type="NCBI Taxonomy" id="2744027"/>
    <lineage>
        <taxon>Bacteria</taxon>
        <taxon>Pseudomonadati</taxon>
        <taxon>Bacteroidota</taxon>
        <taxon>Flavobacteriia</taxon>
        <taxon>Flavobacteriales</taxon>
        <taxon>Flavobacteriaceae</taxon>
        <taxon>Rasiella</taxon>
    </lineage>
</organism>
<protein>
    <recommendedName>
        <fullName evidence="3">Helicase/UvrB N-terminal domain-containing protein</fullName>
    </recommendedName>
</protein>
<dbReference type="RefSeq" id="WP_164679322.1">
    <property type="nucleotide sequence ID" value="NZ_CP049057.1"/>
</dbReference>
<name>A0A6G6GL60_9FLAO</name>
<accession>A0A6G6GL60</accession>
<dbReference type="EMBL" id="CP049057">
    <property type="protein sequence ID" value="QIE59299.1"/>
    <property type="molecule type" value="Genomic_DNA"/>
</dbReference>
<proteinExistence type="predicted"/>
<evidence type="ECO:0008006" key="3">
    <source>
        <dbReference type="Google" id="ProtNLM"/>
    </source>
</evidence>
<evidence type="ECO:0000313" key="2">
    <source>
        <dbReference type="Proteomes" id="UP000505306"/>
    </source>
</evidence>